<evidence type="ECO:0000313" key="2">
    <source>
        <dbReference type="EMBL" id="KAF5208142.1"/>
    </source>
</evidence>
<sequence length="199" mass="21342">MECNAKGSPNTKWIRNANEERMQQPVSQVISNSNQTTITPEISYLGTQIPSTSPDCIAASIKGNQGQLGVGVHATHAREDGNQGQKKKNEGEGSQGYSSNPTQTTTDHESVKVAQNLSVVRPELVNNQLGTINVFVHGNEDKANGKAIATQGQQQGGGNSNKIDGFMKDARRSDAPSKDGKGNAKGNVSQHTQQYKRRT</sequence>
<dbReference type="AlphaFoldDB" id="A0A7J6XHD0"/>
<gene>
    <name evidence="2" type="ORF">FRX31_002271</name>
</gene>
<organism evidence="2 3">
    <name type="scientific">Thalictrum thalictroides</name>
    <name type="common">Rue-anemone</name>
    <name type="synonym">Anemone thalictroides</name>
    <dbReference type="NCBI Taxonomy" id="46969"/>
    <lineage>
        <taxon>Eukaryota</taxon>
        <taxon>Viridiplantae</taxon>
        <taxon>Streptophyta</taxon>
        <taxon>Embryophyta</taxon>
        <taxon>Tracheophyta</taxon>
        <taxon>Spermatophyta</taxon>
        <taxon>Magnoliopsida</taxon>
        <taxon>Ranunculales</taxon>
        <taxon>Ranunculaceae</taxon>
        <taxon>Thalictroideae</taxon>
        <taxon>Thalictrum</taxon>
    </lineage>
</organism>
<feature type="compositionally biased region" description="Basic and acidic residues" evidence="1">
    <location>
        <begin position="77"/>
        <end position="91"/>
    </location>
</feature>
<evidence type="ECO:0000256" key="1">
    <source>
        <dbReference type="SAM" id="MobiDB-lite"/>
    </source>
</evidence>
<keyword evidence="3" id="KW-1185">Reference proteome</keyword>
<feature type="compositionally biased region" description="Basic and acidic residues" evidence="1">
    <location>
        <begin position="165"/>
        <end position="182"/>
    </location>
</feature>
<dbReference type="Proteomes" id="UP000554482">
    <property type="component" value="Unassembled WGS sequence"/>
</dbReference>
<name>A0A7J6XHD0_THATH</name>
<accession>A0A7J6XHD0</accession>
<comment type="caution">
    <text evidence="2">The sequence shown here is derived from an EMBL/GenBank/DDBJ whole genome shotgun (WGS) entry which is preliminary data.</text>
</comment>
<dbReference type="EMBL" id="JABWDY010000384">
    <property type="protein sequence ID" value="KAF5208142.1"/>
    <property type="molecule type" value="Genomic_DNA"/>
</dbReference>
<feature type="region of interest" description="Disordered" evidence="1">
    <location>
        <begin position="77"/>
        <end position="110"/>
    </location>
</feature>
<feature type="region of interest" description="Disordered" evidence="1">
    <location>
        <begin position="147"/>
        <end position="199"/>
    </location>
</feature>
<feature type="compositionally biased region" description="Polar residues" evidence="1">
    <location>
        <begin position="95"/>
        <end position="105"/>
    </location>
</feature>
<reference evidence="2 3" key="1">
    <citation type="submission" date="2020-06" db="EMBL/GenBank/DDBJ databases">
        <title>Transcriptomic and genomic resources for Thalictrum thalictroides and T. hernandezii: Facilitating candidate gene discovery in an emerging model plant lineage.</title>
        <authorList>
            <person name="Arias T."/>
            <person name="Riano-Pachon D.M."/>
            <person name="Di Stilio V.S."/>
        </authorList>
    </citation>
    <scope>NUCLEOTIDE SEQUENCE [LARGE SCALE GENOMIC DNA]</scope>
    <source>
        <strain evidence="3">cv. WT478/WT964</strain>
        <tissue evidence="2">Leaves</tissue>
    </source>
</reference>
<protein>
    <submittedName>
        <fullName evidence="2">Uncharacterized protein</fullName>
    </submittedName>
</protein>
<evidence type="ECO:0000313" key="3">
    <source>
        <dbReference type="Proteomes" id="UP000554482"/>
    </source>
</evidence>
<proteinExistence type="predicted"/>